<protein>
    <submittedName>
        <fullName evidence="1">Uncharacterized protein</fullName>
    </submittedName>
</protein>
<dbReference type="AlphaFoldDB" id="A0A2G9TG11"/>
<keyword evidence="2" id="KW-1185">Reference proteome</keyword>
<organism evidence="1 2">
    <name type="scientific">Teladorsagia circumcincta</name>
    <name type="common">Brown stomach worm</name>
    <name type="synonym">Ostertagia circumcincta</name>
    <dbReference type="NCBI Taxonomy" id="45464"/>
    <lineage>
        <taxon>Eukaryota</taxon>
        <taxon>Metazoa</taxon>
        <taxon>Ecdysozoa</taxon>
        <taxon>Nematoda</taxon>
        <taxon>Chromadorea</taxon>
        <taxon>Rhabditida</taxon>
        <taxon>Rhabditina</taxon>
        <taxon>Rhabditomorpha</taxon>
        <taxon>Strongyloidea</taxon>
        <taxon>Trichostrongylidae</taxon>
        <taxon>Teladorsagia</taxon>
    </lineage>
</organism>
<reference evidence="1 2" key="1">
    <citation type="submission" date="2015-09" db="EMBL/GenBank/DDBJ databases">
        <title>Draft genome of the parasitic nematode Teladorsagia circumcincta isolate WARC Sus (inbred).</title>
        <authorList>
            <person name="Mitreva M."/>
        </authorList>
    </citation>
    <scope>NUCLEOTIDE SEQUENCE [LARGE SCALE GENOMIC DNA]</scope>
    <source>
        <strain evidence="1 2">S</strain>
    </source>
</reference>
<dbReference type="EMBL" id="KZ372039">
    <property type="protein sequence ID" value="PIO56906.1"/>
    <property type="molecule type" value="Genomic_DNA"/>
</dbReference>
<evidence type="ECO:0000313" key="2">
    <source>
        <dbReference type="Proteomes" id="UP000230423"/>
    </source>
</evidence>
<name>A0A2G9TG11_TELCI</name>
<accession>A0A2G9TG11</accession>
<evidence type="ECO:0000313" key="1">
    <source>
        <dbReference type="EMBL" id="PIO56906.1"/>
    </source>
</evidence>
<dbReference type="Proteomes" id="UP000230423">
    <property type="component" value="Unassembled WGS sequence"/>
</dbReference>
<gene>
    <name evidence="1" type="ORF">TELCIR_21693</name>
</gene>
<proteinExistence type="predicted"/>
<feature type="non-terminal residue" evidence="1">
    <location>
        <position position="1"/>
    </location>
</feature>
<dbReference type="OrthoDB" id="1723809at2759"/>
<sequence>VPLEDLKDAATHLIEALRMRNQYMERIGNQFPVTTKRFLSGEYPANLPKYRRKNTESSES</sequence>